<comment type="similarity">
    <text evidence="3">Belongs to the methylenetetrahydrofolate reductase family.</text>
</comment>
<dbReference type="Pfam" id="PF02219">
    <property type="entry name" value="MTHFR"/>
    <property type="match status" value="1"/>
</dbReference>
<evidence type="ECO:0000313" key="7">
    <source>
        <dbReference type="EMBL" id="TDQ69504.1"/>
    </source>
</evidence>
<dbReference type="EMBL" id="SNYS01000007">
    <property type="protein sequence ID" value="TDQ69504.1"/>
    <property type="molecule type" value="Genomic_DNA"/>
</dbReference>
<dbReference type="AlphaFoldDB" id="A0A484F7G5"/>
<dbReference type="PANTHER" id="PTHR45754">
    <property type="entry name" value="METHYLENETETRAHYDROFOLATE REDUCTASE"/>
    <property type="match status" value="1"/>
</dbReference>
<evidence type="ECO:0000313" key="8">
    <source>
        <dbReference type="Proteomes" id="UP000294855"/>
    </source>
</evidence>
<comment type="caution">
    <text evidence="7">The sequence shown here is derived from an EMBL/GenBank/DDBJ whole genome shotgun (WGS) entry which is preliminary data.</text>
</comment>
<evidence type="ECO:0000256" key="6">
    <source>
        <dbReference type="ARBA" id="ARBA00023002"/>
    </source>
</evidence>
<evidence type="ECO:0000256" key="1">
    <source>
        <dbReference type="ARBA" id="ARBA00001974"/>
    </source>
</evidence>
<dbReference type="Proteomes" id="UP000294855">
    <property type="component" value="Unassembled WGS sequence"/>
</dbReference>
<dbReference type="InterPro" id="IPR003171">
    <property type="entry name" value="Mehydrof_redctse-like"/>
</dbReference>
<name>A0A484F7G5_9EURY</name>
<dbReference type="PANTHER" id="PTHR45754:SF3">
    <property type="entry name" value="METHYLENETETRAHYDROFOLATE REDUCTASE (NADPH)"/>
    <property type="match status" value="1"/>
</dbReference>
<keyword evidence="8" id="KW-1185">Reference proteome</keyword>
<dbReference type="SUPFAM" id="SSF51730">
    <property type="entry name" value="FAD-linked oxidoreductase"/>
    <property type="match status" value="1"/>
</dbReference>
<dbReference type="GO" id="GO:0005829">
    <property type="term" value="C:cytosol"/>
    <property type="evidence" value="ECO:0007669"/>
    <property type="project" value="TreeGrafter"/>
</dbReference>
<evidence type="ECO:0000256" key="4">
    <source>
        <dbReference type="ARBA" id="ARBA00022630"/>
    </source>
</evidence>
<sequence length="313" mass="34547">MATKIIPRTISKNVSHPGVNMGSKGTFKEKLKSSQFLVTGEVSPPKGIDFSPAIENMKSIQGFVDAINITDNQCATLHMSSMAFARLMIENGYSDPVMQMTCRDRNRIGLQADLLGAAALGIPNLLVMSGDHPKCGDHPTAKPVYDLDSVQLLRTINHLKKGYDFSGNNLTGAPDFCVGVVSNADPNERLQIMKLEKKLSFDVDFIQTQAIFDIEKFKEFLEKVETDVPIIAGIIPIRSVQMARYMDNNIPGISIPDEIHERIQAADDPVSEGMIISAELIMRLKPICRGIHMMPVGAHTYTEKILKKAHVLE</sequence>
<evidence type="ECO:0000256" key="5">
    <source>
        <dbReference type="ARBA" id="ARBA00022827"/>
    </source>
</evidence>
<dbReference type="UniPathway" id="UPA00193"/>
<dbReference type="GO" id="GO:0071949">
    <property type="term" value="F:FAD binding"/>
    <property type="evidence" value="ECO:0007669"/>
    <property type="project" value="TreeGrafter"/>
</dbReference>
<dbReference type="GO" id="GO:0004489">
    <property type="term" value="F:methylenetetrahydrofolate reductase [NAD(P)H] activity"/>
    <property type="evidence" value="ECO:0007669"/>
    <property type="project" value="InterPro"/>
</dbReference>
<evidence type="ECO:0000256" key="3">
    <source>
        <dbReference type="ARBA" id="ARBA00006743"/>
    </source>
</evidence>
<reference evidence="7 8" key="1">
    <citation type="submission" date="2019-03" db="EMBL/GenBank/DDBJ databases">
        <title>Genomic Encyclopedia of Type Strains, Phase IV (KMG-IV): sequencing the most valuable type-strain genomes for metagenomic binning, comparative biology and taxonomic classification.</title>
        <authorList>
            <person name="Goeker M."/>
        </authorList>
    </citation>
    <scope>NUCLEOTIDE SEQUENCE [LARGE SCALE GENOMIC DNA]</scope>
    <source>
        <strain evidence="7 8">DSM 13328</strain>
    </source>
</reference>
<dbReference type="GO" id="GO:0009086">
    <property type="term" value="P:methionine biosynthetic process"/>
    <property type="evidence" value="ECO:0007669"/>
    <property type="project" value="TreeGrafter"/>
</dbReference>
<dbReference type="GO" id="GO:0035999">
    <property type="term" value="P:tetrahydrofolate interconversion"/>
    <property type="evidence" value="ECO:0007669"/>
    <property type="project" value="UniProtKB-UniPathway"/>
</dbReference>
<gene>
    <name evidence="7" type="ORF">C7391_0836</name>
</gene>
<comment type="cofactor">
    <cofactor evidence="1">
        <name>FAD</name>
        <dbReference type="ChEBI" id="CHEBI:57692"/>
    </cofactor>
</comment>
<comment type="pathway">
    <text evidence="2">One-carbon metabolism; tetrahydrofolate interconversion.</text>
</comment>
<keyword evidence="4" id="KW-0285">Flavoprotein</keyword>
<dbReference type="Gene3D" id="3.20.20.220">
    <property type="match status" value="1"/>
</dbReference>
<protein>
    <submittedName>
        <fullName evidence="7">5,10-methylenetetrahydrofolate reductase</fullName>
    </submittedName>
</protein>
<evidence type="ECO:0000256" key="2">
    <source>
        <dbReference type="ARBA" id="ARBA00004777"/>
    </source>
</evidence>
<keyword evidence="6" id="KW-0560">Oxidoreductase</keyword>
<keyword evidence="5" id="KW-0274">FAD</keyword>
<organism evidence="7 8">
    <name type="scientific">Methanimicrococcus blatticola</name>
    <dbReference type="NCBI Taxonomy" id="91560"/>
    <lineage>
        <taxon>Archaea</taxon>
        <taxon>Methanobacteriati</taxon>
        <taxon>Methanobacteriota</taxon>
        <taxon>Stenosarchaea group</taxon>
        <taxon>Methanomicrobia</taxon>
        <taxon>Methanosarcinales</taxon>
        <taxon>Methanosarcinaceae</taxon>
        <taxon>Methanimicrococcus</taxon>
    </lineage>
</organism>
<dbReference type="InterPro" id="IPR029041">
    <property type="entry name" value="FAD-linked_oxidoreductase-like"/>
</dbReference>
<proteinExistence type="inferred from homology"/>
<dbReference type="CDD" id="cd00537">
    <property type="entry name" value="MTHFR"/>
    <property type="match status" value="1"/>
</dbReference>
<accession>A0A484F7G5</accession>